<dbReference type="Proteomes" id="UP000035704">
    <property type="component" value="Chromosome"/>
</dbReference>
<proteinExistence type="inferred from homology"/>
<evidence type="ECO:0000256" key="1">
    <source>
        <dbReference type="ARBA" id="ARBA00004141"/>
    </source>
</evidence>
<dbReference type="KEGG" id="cace:CACET_c29730"/>
<dbReference type="STRING" id="84022.CACET_c29730"/>
<name>A0A0D8IBF7_9CLOT</name>
<dbReference type="NCBIfam" id="TIGR01300">
    <property type="entry name" value="CPA3_mnhG_phaG"/>
    <property type="match status" value="1"/>
</dbReference>
<protein>
    <submittedName>
        <fullName evidence="3">Multisubunit sodium/proton antiporter, MrpG subunit</fullName>
    </submittedName>
</protein>
<dbReference type="RefSeq" id="WP_044824542.1">
    <property type="nucleotide sequence ID" value="NZ_CP009687.1"/>
</dbReference>
<gene>
    <name evidence="3" type="primary">mrpG</name>
    <name evidence="3" type="ORF">CACET_c29730</name>
</gene>
<dbReference type="GO" id="GO:0015385">
    <property type="term" value="F:sodium:proton antiporter activity"/>
    <property type="evidence" value="ECO:0007669"/>
    <property type="project" value="TreeGrafter"/>
</dbReference>
<dbReference type="PANTHER" id="PTHR34703">
    <property type="entry name" value="ANTIPORTER SUBUNIT MNHG2-RELATED"/>
    <property type="match status" value="1"/>
</dbReference>
<comment type="subcellular location">
    <subcellularLocation>
        <location evidence="1">Membrane</location>
        <topology evidence="1">Multi-pass membrane protein</topology>
    </subcellularLocation>
</comment>
<keyword evidence="4" id="KW-1185">Reference proteome</keyword>
<organism evidence="3 4">
    <name type="scientific">Clostridium aceticum</name>
    <dbReference type="NCBI Taxonomy" id="84022"/>
    <lineage>
        <taxon>Bacteria</taxon>
        <taxon>Bacillati</taxon>
        <taxon>Bacillota</taxon>
        <taxon>Clostridia</taxon>
        <taxon>Eubacteriales</taxon>
        <taxon>Clostridiaceae</taxon>
        <taxon>Clostridium</taxon>
    </lineage>
</organism>
<sequence length="99" mass="11045">MQMLGYIVMGLGIIFITFGVYGVFRFKDFYSRILIASKVDTAGFVTLLIGVMIANGRLFFSLKILFILLITIIANPLVSHSIARSAFLSGYKVKEDKDD</sequence>
<dbReference type="EMBL" id="CP009687">
    <property type="protein sequence ID" value="AKL96417.1"/>
    <property type="molecule type" value="Genomic_DNA"/>
</dbReference>
<evidence type="ECO:0000313" key="4">
    <source>
        <dbReference type="Proteomes" id="UP000035704"/>
    </source>
</evidence>
<evidence type="ECO:0000313" key="3">
    <source>
        <dbReference type="EMBL" id="AKL96417.1"/>
    </source>
</evidence>
<dbReference type="AlphaFoldDB" id="A0A0D8IBF7"/>
<dbReference type="PATRIC" id="fig|84022.5.peg.3900"/>
<comment type="similarity">
    <text evidence="2">Belongs to the CPA3 antiporters (TC 2.A.63) subunit G family.</text>
</comment>
<dbReference type="Pfam" id="PF03334">
    <property type="entry name" value="PhaG_MnhG_YufB"/>
    <property type="match status" value="1"/>
</dbReference>
<dbReference type="OrthoDB" id="9806575at2"/>
<evidence type="ECO:0000256" key="2">
    <source>
        <dbReference type="ARBA" id="ARBA00008404"/>
    </source>
</evidence>
<accession>A0A0D8IBF7</accession>
<dbReference type="InterPro" id="IPR005133">
    <property type="entry name" value="PhaG_MnhG_YufB"/>
</dbReference>
<reference evidence="3 4" key="1">
    <citation type="submission" date="2014-10" db="EMBL/GenBank/DDBJ databases">
        <title>Genome sequence of Clostridium aceticum DSM 1496.</title>
        <authorList>
            <person name="Poehlein A."/>
            <person name="Schiel-Bengelsdorf B."/>
            <person name="Gottschalk G."/>
            <person name="Duerre P."/>
            <person name="Daniel R."/>
        </authorList>
    </citation>
    <scope>NUCLEOTIDE SEQUENCE [LARGE SCALE GENOMIC DNA]</scope>
    <source>
        <strain evidence="3 4">DSM 1496</strain>
    </source>
</reference>
<dbReference type="PANTHER" id="PTHR34703:SF1">
    <property type="entry name" value="ANTIPORTER SUBUNIT MNHG2-RELATED"/>
    <property type="match status" value="1"/>
</dbReference>